<dbReference type="SUPFAM" id="SSF51905">
    <property type="entry name" value="FAD/NAD(P)-binding domain"/>
    <property type="match status" value="1"/>
</dbReference>
<dbReference type="Gene3D" id="3.90.660.10">
    <property type="match status" value="1"/>
</dbReference>
<dbReference type="HOGENOM" id="CLU_2220485_0_0_5"/>
<reference evidence="1 2" key="1">
    <citation type="journal article" date="2013" name="PLoS ONE">
        <title>Poles Apart: Arctic and Antarctic Octadecabacter strains Share High Genome Plasticity and a New Type of Xanthorhodopsin.</title>
        <authorList>
            <person name="Vollmers J."/>
            <person name="Voget S."/>
            <person name="Dietrich S."/>
            <person name="Gollnow K."/>
            <person name="Smits M."/>
            <person name="Meyer K."/>
            <person name="Brinkhoff T."/>
            <person name="Simon M."/>
            <person name="Daniel R."/>
        </authorList>
    </citation>
    <scope>NUCLEOTIDE SEQUENCE [LARGE SCALE GENOMIC DNA]</scope>
    <source>
        <strain evidence="1 2">307</strain>
    </source>
</reference>
<evidence type="ECO:0000313" key="2">
    <source>
        <dbReference type="Proteomes" id="UP000005307"/>
    </source>
</evidence>
<dbReference type="RefSeq" id="WP_015501780.1">
    <property type="nucleotide sequence ID" value="NC_020911.1"/>
</dbReference>
<organism evidence="1 2">
    <name type="scientific">Octadecabacter antarcticus 307</name>
    <dbReference type="NCBI Taxonomy" id="391626"/>
    <lineage>
        <taxon>Bacteria</taxon>
        <taxon>Pseudomonadati</taxon>
        <taxon>Pseudomonadota</taxon>
        <taxon>Alphaproteobacteria</taxon>
        <taxon>Rhodobacterales</taxon>
        <taxon>Roseobacteraceae</taxon>
        <taxon>Octadecabacter</taxon>
    </lineage>
</organism>
<dbReference type="Proteomes" id="UP000005307">
    <property type="component" value="Chromosome"/>
</dbReference>
<dbReference type="AlphaFoldDB" id="M9RDQ6"/>
<sequence>MLAIAKGIADGLVAQLGTLVRAVVPNGSDWCAQCDDGQLDARHVVKTVPASHVAGNLGAQHPLVAQIADVEMSPGLTLMAAVSGGAPTVRLGEPNDPLALITHNSS</sequence>
<dbReference type="STRING" id="391626.OAN307_c45310"/>
<gene>
    <name evidence="1" type="ORF">OAN307_c45310</name>
</gene>
<keyword evidence="2" id="KW-1185">Reference proteome</keyword>
<proteinExistence type="predicted"/>
<accession>M9RDQ6</accession>
<dbReference type="eggNOG" id="COG3380">
    <property type="taxonomic scope" value="Bacteria"/>
</dbReference>
<protein>
    <submittedName>
        <fullName evidence="1">Uncharacterized protein</fullName>
    </submittedName>
</protein>
<dbReference type="InterPro" id="IPR036188">
    <property type="entry name" value="FAD/NAD-bd_sf"/>
</dbReference>
<evidence type="ECO:0000313" key="1">
    <source>
        <dbReference type="EMBL" id="AGI69888.1"/>
    </source>
</evidence>
<name>M9RDQ6_9RHOB</name>
<dbReference type="KEGG" id="oat:OAN307_c45310"/>
<dbReference type="EMBL" id="CP003740">
    <property type="protein sequence ID" value="AGI69888.1"/>
    <property type="molecule type" value="Genomic_DNA"/>
</dbReference>
<dbReference type="Gene3D" id="3.50.50.60">
    <property type="entry name" value="FAD/NAD(P)-binding domain"/>
    <property type="match status" value="1"/>
</dbReference>